<evidence type="ECO:0000256" key="1">
    <source>
        <dbReference type="SAM" id="MobiDB-lite"/>
    </source>
</evidence>
<dbReference type="Proteomes" id="UP001221757">
    <property type="component" value="Unassembled WGS sequence"/>
</dbReference>
<proteinExistence type="predicted"/>
<name>A0AAD7DH47_MYCRO</name>
<evidence type="ECO:0000313" key="2">
    <source>
        <dbReference type="EMBL" id="KAJ7691306.1"/>
    </source>
</evidence>
<keyword evidence="3" id="KW-1185">Reference proteome</keyword>
<organism evidence="2 3">
    <name type="scientific">Mycena rosella</name>
    <name type="common">Pink bonnet</name>
    <name type="synonym">Agaricus rosellus</name>
    <dbReference type="NCBI Taxonomy" id="1033263"/>
    <lineage>
        <taxon>Eukaryota</taxon>
        <taxon>Fungi</taxon>
        <taxon>Dikarya</taxon>
        <taxon>Basidiomycota</taxon>
        <taxon>Agaricomycotina</taxon>
        <taxon>Agaricomycetes</taxon>
        <taxon>Agaricomycetidae</taxon>
        <taxon>Agaricales</taxon>
        <taxon>Marasmiineae</taxon>
        <taxon>Mycenaceae</taxon>
        <taxon>Mycena</taxon>
    </lineage>
</organism>
<feature type="region of interest" description="Disordered" evidence="1">
    <location>
        <begin position="1"/>
        <end position="25"/>
    </location>
</feature>
<sequence>MASPGISGSPQYQNPPPPYRQPDFYVELSYPQPGAYHPKSCSKYSERVRLAIDGWEAAAEEPDHPQNSWLDKDLGEELKDDSDADYAHSEGSGSIETSIGAAAAVGWPSWRTLSQGKIEEREDLPRQIAELVKAEQAAAATYDPDVVVALVTELYELFVITEHLPEGSIQYPPHTKPSVNEALAGELGYNPSVISLMQKLPYVGTEGNRAGCIIPCTSFAGYTLDEDLIEGRCPYPYHKYDSCPDLDSWMLPLALPNFEGWNIILDTRLGVIRAYSTERSRAQKHTVEWRRHGEVLYTEWDRVRWTEYRRARLVPAAQYLSEVIYAYRSLAKVAGMWMDTTAREYREDWLDVYRQCGWPDEWRRAEFLANWAARLEEIEERGGVGRGRPFPRRSKNGG</sequence>
<accession>A0AAD7DH47</accession>
<protein>
    <submittedName>
        <fullName evidence="2">Uncharacterized protein</fullName>
    </submittedName>
</protein>
<gene>
    <name evidence="2" type="ORF">B0H17DRAFT_1201161</name>
</gene>
<evidence type="ECO:0000313" key="3">
    <source>
        <dbReference type="Proteomes" id="UP001221757"/>
    </source>
</evidence>
<dbReference type="AlphaFoldDB" id="A0AAD7DH47"/>
<comment type="caution">
    <text evidence="2">The sequence shown here is derived from an EMBL/GenBank/DDBJ whole genome shotgun (WGS) entry which is preliminary data.</text>
</comment>
<dbReference type="EMBL" id="JARKIE010000059">
    <property type="protein sequence ID" value="KAJ7691306.1"/>
    <property type="molecule type" value="Genomic_DNA"/>
</dbReference>
<reference evidence="2" key="1">
    <citation type="submission" date="2023-03" db="EMBL/GenBank/DDBJ databases">
        <title>Massive genome expansion in bonnet fungi (Mycena s.s.) driven by repeated elements and novel gene families across ecological guilds.</title>
        <authorList>
            <consortium name="Lawrence Berkeley National Laboratory"/>
            <person name="Harder C.B."/>
            <person name="Miyauchi S."/>
            <person name="Viragh M."/>
            <person name="Kuo A."/>
            <person name="Thoen E."/>
            <person name="Andreopoulos B."/>
            <person name="Lu D."/>
            <person name="Skrede I."/>
            <person name="Drula E."/>
            <person name="Henrissat B."/>
            <person name="Morin E."/>
            <person name="Kohler A."/>
            <person name="Barry K."/>
            <person name="LaButti K."/>
            <person name="Morin E."/>
            <person name="Salamov A."/>
            <person name="Lipzen A."/>
            <person name="Mereny Z."/>
            <person name="Hegedus B."/>
            <person name="Baldrian P."/>
            <person name="Stursova M."/>
            <person name="Weitz H."/>
            <person name="Taylor A."/>
            <person name="Grigoriev I.V."/>
            <person name="Nagy L.G."/>
            <person name="Martin F."/>
            <person name="Kauserud H."/>
        </authorList>
    </citation>
    <scope>NUCLEOTIDE SEQUENCE</scope>
    <source>
        <strain evidence="2">CBHHK067</strain>
    </source>
</reference>